<feature type="compositionally biased region" description="Basic and acidic residues" evidence="1">
    <location>
        <begin position="379"/>
        <end position="417"/>
    </location>
</feature>
<protein>
    <submittedName>
        <fullName evidence="2">Uncharacterized protein</fullName>
    </submittedName>
</protein>
<comment type="caution">
    <text evidence="2">The sequence shown here is derived from an EMBL/GenBank/DDBJ whole genome shotgun (WGS) entry which is preliminary data.</text>
</comment>
<evidence type="ECO:0000256" key="1">
    <source>
        <dbReference type="SAM" id="MobiDB-lite"/>
    </source>
</evidence>
<feature type="compositionally biased region" description="Basic and acidic residues" evidence="1">
    <location>
        <begin position="127"/>
        <end position="139"/>
    </location>
</feature>
<feature type="region of interest" description="Disordered" evidence="1">
    <location>
        <begin position="25"/>
        <end position="468"/>
    </location>
</feature>
<keyword evidence="3" id="KW-1185">Reference proteome</keyword>
<proteinExistence type="predicted"/>
<feature type="compositionally biased region" description="Low complexity" evidence="1">
    <location>
        <begin position="239"/>
        <end position="262"/>
    </location>
</feature>
<feature type="compositionally biased region" description="Low complexity" evidence="1">
    <location>
        <begin position="276"/>
        <end position="287"/>
    </location>
</feature>
<feature type="compositionally biased region" description="Polar residues" evidence="1">
    <location>
        <begin position="199"/>
        <end position="237"/>
    </location>
</feature>
<reference evidence="2 3" key="1">
    <citation type="submission" date="2024-02" db="EMBL/GenBank/DDBJ databases">
        <title>A draft genome for the cacao thread blight pathogen Marasmius crinis-equi.</title>
        <authorList>
            <person name="Cohen S.P."/>
            <person name="Baruah I.K."/>
            <person name="Amoako-Attah I."/>
            <person name="Bukari Y."/>
            <person name="Meinhardt L.W."/>
            <person name="Bailey B.A."/>
        </authorList>
    </citation>
    <scope>NUCLEOTIDE SEQUENCE [LARGE SCALE GENOMIC DNA]</scope>
    <source>
        <strain evidence="2 3">GH-76</strain>
    </source>
</reference>
<evidence type="ECO:0000313" key="2">
    <source>
        <dbReference type="EMBL" id="KAL0573405.1"/>
    </source>
</evidence>
<evidence type="ECO:0000313" key="3">
    <source>
        <dbReference type="Proteomes" id="UP001465976"/>
    </source>
</evidence>
<feature type="compositionally biased region" description="Basic and acidic residues" evidence="1">
    <location>
        <begin position="442"/>
        <end position="453"/>
    </location>
</feature>
<feature type="compositionally biased region" description="Low complexity" evidence="1">
    <location>
        <begin position="308"/>
        <end position="318"/>
    </location>
</feature>
<feature type="compositionally biased region" description="Polar residues" evidence="1">
    <location>
        <begin position="26"/>
        <end position="46"/>
    </location>
</feature>
<organism evidence="2 3">
    <name type="scientific">Marasmius crinis-equi</name>
    <dbReference type="NCBI Taxonomy" id="585013"/>
    <lineage>
        <taxon>Eukaryota</taxon>
        <taxon>Fungi</taxon>
        <taxon>Dikarya</taxon>
        <taxon>Basidiomycota</taxon>
        <taxon>Agaricomycotina</taxon>
        <taxon>Agaricomycetes</taxon>
        <taxon>Agaricomycetidae</taxon>
        <taxon>Agaricales</taxon>
        <taxon>Marasmiineae</taxon>
        <taxon>Marasmiaceae</taxon>
        <taxon>Marasmius</taxon>
    </lineage>
</organism>
<dbReference type="EMBL" id="JBAHYK010000509">
    <property type="protein sequence ID" value="KAL0573405.1"/>
    <property type="molecule type" value="Genomic_DNA"/>
</dbReference>
<feature type="compositionally biased region" description="Pro residues" evidence="1">
    <location>
        <begin position="110"/>
        <end position="120"/>
    </location>
</feature>
<feature type="compositionally biased region" description="Polar residues" evidence="1">
    <location>
        <begin position="183"/>
        <end position="192"/>
    </location>
</feature>
<feature type="compositionally biased region" description="Polar residues" evidence="1">
    <location>
        <begin position="288"/>
        <end position="302"/>
    </location>
</feature>
<dbReference type="Proteomes" id="UP001465976">
    <property type="component" value="Unassembled WGS sequence"/>
</dbReference>
<name>A0ABR3FDL4_9AGAR</name>
<sequence length="502" mass="51945">MYVPLPDERPRASVANLIGRFEQQVKKNPQSSNPIVIPGRSTSVASDITGDSAKEAIKERREWPPKAVSSSAEPPAPIKATPFSTKPGPFVAPEPPSSENKPDAPVAREPSPPASSPPIAEPSEPAVKAEDPQKKKGEESAAAGEQPHAPEKAPKAQTTKGAKSAPPSAFRTPTKAPVKATPRSVSNASSTPALRPQHTGPSATSTSSTRKSVTPRTAPNTPSRPKTSSGTPSSSLRARTPVSSSRSKTPTPSKTPAAATVPLRSKTPSNLFAPTAASLARSRNASAETNTPARKATLSSSAADRLSKPTASSLSKSRSPPPSTMSPPRGSPSARGAKTAQRGAKPKVATPAKSGAKKGVPGETNGHGVGATSPVSDAPHSDDARGLHDEPLEHEAGADVNEHEHEGQEVDSHHVADESALAASSPEPQHAPDSPAEEETEDRSATPTKHEALSEGLEEENGVESKVGTDIEDMVSLLEQAKARPISIVSIPDDVNDIPDED</sequence>
<feature type="compositionally biased region" description="Basic and acidic residues" evidence="1">
    <location>
        <begin position="52"/>
        <end position="64"/>
    </location>
</feature>
<gene>
    <name evidence="2" type="ORF">V5O48_008553</name>
</gene>
<accession>A0ABR3FDL4</accession>